<dbReference type="InterPro" id="IPR007502">
    <property type="entry name" value="Helicase-assoc_dom"/>
</dbReference>
<dbReference type="PANTHER" id="PTHR18934:SF83">
    <property type="entry name" value="PRE-MRNA-SPLICING FACTOR ATP-DEPENDENT RNA HELICASE DHX16"/>
    <property type="match status" value="1"/>
</dbReference>
<keyword evidence="5" id="KW-0378">Hydrolase</keyword>
<feature type="compositionally biased region" description="Basic and acidic residues" evidence="11">
    <location>
        <begin position="18"/>
        <end position="43"/>
    </location>
</feature>
<evidence type="ECO:0000256" key="6">
    <source>
        <dbReference type="ARBA" id="ARBA00022806"/>
    </source>
</evidence>
<evidence type="ECO:0000256" key="4">
    <source>
        <dbReference type="ARBA" id="ARBA00022741"/>
    </source>
</evidence>
<keyword evidence="4" id="KW-0547">Nucleotide-binding</keyword>
<dbReference type="Pfam" id="PF21010">
    <property type="entry name" value="HA2_C"/>
    <property type="match status" value="1"/>
</dbReference>
<dbReference type="EC" id="3.6.4.13" evidence="2"/>
<dbReference type="PROSITE" id="PS51194">
    <property type="entry name" value="HELICASE_CTER"/>
    <property type="match status" value="1"/>
</dbReference>
<dbReference type="SUPFAM" id="SSF52540">
    <property type="entry name" value="P-loop containing nucleoside triphosphate hydrolases"/>
    <property type="match status" value="1"/>
</dbReference>
<organism evidence="14 15">
    <name type="scientific">Vespula squamosa</name>
    <name type="common">Southern yellow jacket</name>
    <name type="synonym">Wasp</name>
    <dbReference type="NCBI Taxonomy" id="30214"/>
    <lineage>
        <taxon>Eukaryota</taxon>
        <taxon>Metazoa</taxon>
        <taxon>Ecdysozoa</taxon>
        <taxon>Arthropoda</taxon>
        <taxon>Hexapoda</taxon>
        <taxon>Insecta</taxon>
        <taxon>Pterygota</taxon>
        <taxon>Neoptera</taxon>
        <taxon>Endopterygota</taxon>
        <taxon>Hymenoptera</taxon>
        <taxon>Apocrita</taxon>
        <taxon>Aculeata</taxon>
        <taxon>Vespoidea</taxon>
        <taxon>Vespidae</taxon>
        <taxon>Vespinae</taxon>
        <taxon>Vespula</taxon>
    </lineage>
</organism>
<dbReference type="Pfam" id="PF04408">
    <property type="entry name" value="WHD_HA2"/>
    <property type="match status" value="1"/>
</dbReference>
<comment type="subcellular location">
    <subcellularLocation>
        <location evidence="1">Nucleus</location>
    </subcellularLocation>
</comment>
<feature type="compositionally biased region" description="Low complexity" evidence="11">
    <location>
        <begin position="47"/>
        <end position="56"/>
    </location>
</feature>
<dbReference type="Pfam" id="PF00271">
    <property type="entry name" value="Helicase_C"/>
    <property type="match status" value="1"/>
</dbReference>
<dbReference type="InterPro" id="IPR002464">
    <property type="entry name" value="DNA/RNA_helicase_DEAH_CS"/>
</dbReference>
<evidence type="ECO:0000256" key="2">
    <source>
        <dbReference type="ARBA" id="ARBA00012552"/>
    </source>
</evidence>
<dbReference type="GO" id="GO:0005524">
    <property type="term" value="F:ATP binding"/>
    <property type="evidence" value="ECO:0007669"/>
    <property type="project" value="UniProtKB-KW"/>
</dbReference>
<dbReference type="FunFam" id="1.20.120.1080:FF:000001">
    <property type="entry name" value="Pre-mRNA-splicing factor ATP-dependent RNA helicase"/>
    <property type="match status" value="1"/>
</dbReference>
<feature type="domain" description="Helicase C-terminal" evidence="13">
    <location>
        <begin position="441"/>
        <end position="629"/>
    </location>
</feature>
<evidence type="ECO:0000256" key="11">
    <source>
        <dbReference type="SAM" id="MobiDB-lite"/>
    </source>
</evidence>
<dbReference type="GO" id="GO:0016787">
    <property type="term" value="F:hydrolase activity"/>
    <property type="evidence" value="ECO:0007669"/>
    <property type="project" value="UniProtKB-KW"/>
</dbReference>
<feature type="region of interest" description="Disordered" evidence="11">
    <location>
        <begin position="1"/>
        <end position="56"/>
    </location>
</feature>
<keyword evidence="9" id="KW-0539">Nucleus</keyword>
<dbReference type="Pfam" id="PF00270">
    <property type="entry name" value="DEAD"/>
    <property type="match status" value="1"/>
</dbReference>
<dbReference type="Proteomes" id="UP001607302">
    <property type="component" value="Unassembled WGS sequence"/>
</dbReference>
<keyword evidence="8" id="KW-0508">mRNA splicing</keyword>
<keyword evidence="7" id="KW-0067">ATP-binding</keyword>
<dbReference type="Gene3D" id="1.20.120.1080">
    <property type="match status" value="1"/>
</dbReference>
<dbReference type="GO" id="GO:0006397">
    <property type="term" value="P:mRNA processing"/>
    <property type="evidence" value="ECO:0007669"/>
    <property type="project" value="UniProtKB-KW"/>
</dbReference>
<dbReference type="InterPro" id="IPR048333">
    <property type="entry name" value="HA2_WH"/>
</dbReference>
<feature type="domain" description="Helicase ATP-binding" evidence="12">
    <location>
        <begin position="252"/>
        <end position="416"/>
    </location>
</feature>
<dbReference type="InterPro" id="IPR001650">
    <property type="entry name" value="Helicase_C-like"/>
</dbReference>
<evidence type="ECO:0000259" key="12">
    <source>
        <dbReference type="PROSITE" id="PS51192"/>
    </source>
</evidence>
<evidence type="ECO:0000313" key="15">
    <source>
        <dbReference type="Proteomes" id="UP001607302"/>
    </source>
</evidence>
<keyword evidence="15" id="KW-1185">Reference proteome</keyword>
<dbReference type="FunFam" id="3.40.50.300:FF:000726">
    <property type="entry name" value="Pre-mRNA-splicing factor ATP-dependent RNA helicase"/>
    <property type="match status" value="1"/>
</dbReference>
<reference evidence="14 15" key="1">
    <citation type="journal article" date="2024" name="Ann. Entomol. Soc. Am.">
        <title>Genomic analyses of the southern and eastern yellowjacket wasps (Hymenoptera: Vespidae) reveal evolutionary signatures of social life.</title>
        <authorList>
            <person name="Catto M.A."/>
            <person name="Caine P.B."/>
            <person name="Orr S.E."/>
            <person name="Hunt B.G."/>
            <person name="Goodisman M.A.D."/>
        </authorList>
    </citation>
    <scope>NUCLEOTIDE SEQUENCE [LARGE SCALE GENOMIC DNA]</scope>
    <source>
        <strain evidence="14">233</strain>
        <tissue evidence="14">Head and thorax</tissue>
    </source>
</reference>
<dbReference type="InterPro" id="IPR011545">
    <property type="entry name" value="DEAD/DEAH_box_helicase_dom"/>
</dbReference>
<name>A0ABD2AG46_VESSQ</name>
<dbReference type="GO" id="GO:0003724">
    <property type="term" value="F:RNA helicase activity"/>
    <property type="evidence" value="ECO:0007669"/>
    <property type="project" value="UniProtKB-EC"/>
</dbReference>
<evidence type="ECO:0000256" key="8">
    <source>
        <dbReference type="ARBA" id="ARBA00023187"/>
    </source>
</evidence>
<dbReference type="SMART" id="SM00487">
    <property type="entry name" value="DEXDc"/>
    <property type="match status" value="1"/>
</dbReference>
<accession>A0ABD2AG46</accession>
<keyword evidence="3" id="KW-0507">mRNA processing</keyword>
<dbReference type="CDD" id="cd18791">
    <property type="entry name" value="SF2_C_RHA"/>
    <property type="match status" value="1"/>
</dbReference>
<dbReference type="EMBL" id="JAUDFV010000149">
    <property type="protein sequence ID" value="KAL2719607.1"/>
    <property type="molecule type" value="Genomic_DNA"/>
</dbReference>
<evidence type="ECO:0000256" key="1">
    <source>
        <dbReference type="ARBA" id="ARBA00004123"/>
    </source>
</evidence>
<feature type="compositionally biased region" description="Basic and acidic residues" evidence="11">
    <location>
        <begin position="138"/>
        <end position="156"/>
    </location>
</feature>
<evidence type="ECO:0000256" key="5">
    <source>
        <dbReference type="ARBA" id="ARBA00022801"/>
    </source>
</evidence>
<feature type="region of interest" description="Disordered" evidence="11">
    <location>
        <begin position="879"/>
        <end position="901"/>
    </location>
</feature>
<comment type="caution">
    <text evidence="14">The sequence shown here is derived from an EMBL/GenBank/DDBJ whole genome shotgun (WGS) entry which is preliminary data.</text>
</comment>
<evidence type="ECO:0000256" key="7">
    <source>
        <dbReference type="ARBA" id="ARBA00022840"/>
    </source>
</evidence>
<dbReference type="Pfam" id="PF07717">
    <property type="entry name" value="OB_NTP_bind"/>
    <property type="match status" value="1"/>
</dbReference>
<dbReference type="FunFam" id="3.40.50.300:FF:000007">
    <property type="entry name" value="Pre-mRNA-splicing factor ATP-dependent RNA helicase"/>
    <property type="match status" value="1"/>
</dbReference>
<sequence length="901" mass="103426">MSKYRRQETSSEDSDSEEERRKKDIKERDEFANRLKAKDDSKTRKVAMPAGSGAAEAAKRLKLMETDAREKLVPKLRVESRRKYLEKRKEDKVAELEADIIDDEYLFEEEILTEREKRERAHKKQLLQLAKEHEKARELERVQRYHMPLEKKKMEAETEPPDTEPPQSEQSKWESDQMSSAVFRFGAKDRKAQQDYDLLLEDEIEFIQALRMPGSEKGTKREPSPSPQAKILQTIQETKKSLPIYPFKNDLIQAIKEHQILIIEGETGSGKTTQIPQYLYESGFAVNDKIIGCSEPRRVAAMSVAARVAHEMAVKLGNEVGYAIRFEDCTSHRTRIKYMTDGTLHREFLSQPDLASYSVMIIDEAHERTLHTDILFGLVKDITRFRSDLKLLISSATLDATKFSEFFDDAPIFRIPGRRFPVDIYYTKAPEADYIDACVVSILQIHATQPPGDVLVFLTGEYILAMNYWNRIIERQDEIETCQEMLQERVRRLGSKLAELLILPVYANLPSDMQAKIFQPTPPGARKVVLATNIAETSLTIDNIVYVIDPGFAKQNNFNSRTGMESLMVVPISKASAMQRAGRAGRVAPGKCFRLYTAWAYQHELEDNTVPEIQRINLGNAVLTLKALGINDLVHFDFLDPPPHETLVLALEQLYALGALNHRGELTKLGRRMAEFPLDPMMAKMLLASERYRCSEEVATIAAMLSVNGAIFYRPKDKIIHADTARKNFHVPGGDHLTLLNVYNQWQQSDFSTHWCYENFIQHRSMKRARDVREQLIGLMQRVEMELVSGITETVNIRKAITAGYFYHVARLSKGGHYKTAKHNQTVSIHPNSSLFQELPRWLLYHELVFTTKEFMRQVTEIESKWLLEVAPHYYKPKELEDSTNKKMPKVAGRARPDGTN</sequence>
<dbReference type="GO" id="GO:0003006">
    <property type="term" value="P:developmental process involved in reproduction"/>
    <property type="evidence" value="ECO:0007669"/>
    <property type="project" value="UniProtKB-ARBA"/>
</dbReference>
<evidence type="ECO:0000256" key="3">
    <source>
        <dbReference type="ARBA" id="ARBA00022664"/>
    </source>
</evidence>
<dbReference type="SMART" id="SM00490">
    <property type="entry name" value="HELICc"/>
    <property type="match status" value="1"/>
</dbReference>
<evidence type="ECO:0000259" key="13">
    <source>
        <dbReference type="PROSITE" id="PS51194"/>
    </source>
</evidence>
<dbReference type="GO" id="GO:0071006">
    <property type="term" value="C:U2-type catalytic step 1 spliceosome"/>
    <property type="evidence" value="ECO:0007669"/>
    <property type="project" value="UniProtKB-ARBA"/>
</dbReference>
<feature type="region of interest" description="Disordered" evidence="11">
    <location>
        <begin position="138"/>
        <end position="176"/>
    </location>
</feature>
<dbReference type="PANTHER" id="PTHR18934">
    <property type="entry name" value="ATP-DEPENDENT RNA HELICASE"/>
    <property type="match status" value="1"/>
</dbReference>
<protein>
    <recommendedName>
        <fullName evidence="2">RNA helicase</fullName>
        <ecNumber evidence="2">3.6.4.13</ecNumber>
    </recommendedName>
</protein>
<dbReference type="SMART" id="SM00847">
    <property type="entry name" value="HA2"/>
    <property type="match status" value="1"/>
</dbReference>
<dbReference type="AlphaFoldDB" id="A0ABD2AG46"/>
<dbReference type="InterPro" id="IPR027417">
    <property type="entry name" value="P-loop_NTPase"/>
</dbReference>
<gene>
    <name evidence="14" type="ORF">V1478_011069</name>
</gene>
<proteinExistence type="predicted"/>
<dbReference type="InterPro" id="IPR014001">
    <property type="entry name" value="Helicase_ATP-bd"/>
</dbReference>
<evidence type="ECO:0000256" key="10">
    <source>
        <dbReference type="ARBA" id="ARBA00047984"/>
    </source>
</evidence>
<dbReference type="Gene3D" id="3.40.50.300">
    <property type="entry name" value="P-loop containing nucleotide triphosphate hydrolases"/>
    <property type="match status" value="2"/>
</dbReference>
<dbReference type="GO" id="GO:0008380">
    <property type="term" value="P:RNA splicing"/>
    <property type="evidence" value="ECO:0007669"/>
    <property type="project" value="UniProtKB-KW"/>
</dbReference>
<comment type="catalytic activity">
    <reaction evidence="10">
        <text>ATP + H2O = ADP + phosphate + H(+)</text>
        <dbReference type="Rhea" id="RHEA:13065"/>
        <dbReference type="ChEBI" id="CHEBI:15377"/>
        <dbReference type="ChEBI" id="CHEBI:15378"/>
        <dbReference type="ChEBI" id="CHEBI:30616"/>
        <dbReference type="ChEBI" id="CHEBI:43474"/>
        <dbReference type="ChEBI" id="CHEBI:456216"/>
        <dbReference type="EC" id="3.6.4.13"/>
    </reaction>
</comment>
<dbReference type="PROSITE" id="PS00690">
    <property type="entry name" value="DEAH_ATP_HELICASE"/>
    <property type="match status" value="1"/>
</dbReference>
<evidence type="ECO:0000313" key="14">
    <source>
        <dbReference type="EMBL" id="KAL2719607.1"/>
    </source>
</evidence>
<dbReference type="PROSITE" id="PS51192">
    <property type="entry name" value="HELICASE_ATP_BIND_1"/>
    <property type="match status" value="1"/>
</dbReference>
<dbReference type="InterPro" id="IPR011709">
    <property type="entry name" value="DEAD-box_helicase_OB_fold"/>
</dbReference>
<evidence type="ECO:0000256" key="9">
    <source>
        <dbReference type="ARBA" id="ARBA00023242"/>
    </source>
</evidence>
<keyword evidence="6 14" id="KW-0347">Helicase</keyword>